<dbReference type="InterPro" id="IPR003440">
    <property type="entry name" value="Glyco_trans_48_dom"/>
</dbReference>
<evidence type="ECO:0000256" key="1">
    <source>
        <dbReference type="ARBA" id="ARBA00004141"/>
    </source>
</evidence>
<feature type="transmembrane region" description="Helical" evidence="11">
    <location>
        <begin position="1311"/>
        <end position="1331"/>
    </location>
</feature>
<evidence type="ECO:0000256" key="11">
    <source>
        <dbReference type="SAM" id="Phobius"/>
    </source>
</evidence>
<feature type="transmembrane region" description="Helical" evidence="11">
    <location>
        <begin position="1463"/>
        <end position="1487"/>
    </location>
</feature>
<comment type="subcellular location">
    <subcellularLocation>
        <location evidence="1">Membrane</location>
        <topology evidence="1">Multi-pass membrane protein</topology>
    </subcellularLocation>
</comment>
<feature type="transmembrane region" description="Helical" evidence="11">
    <location>
        <begin position="1224"/>
        <end position="1241"/>
    </location>
</feature>
<feature type="transmembrane region" description="Helical" evidence="11">
    <location>
        <begin position="356"/>
        <end position="381"/>
    </location>
</feature>
<dbReference type="PANTHER" id="PTHR12741:SF48">
    <property type="entry name" value="1,3-BETA-GLUCAN SYNTHASE COMPONENT FKS1-RELATED"/>
    <property type="match status" value="1"/>
</dbReference>
<evidence type="ECO:0000313" key="13">
    <source>
        <dbReference type="EMBL" id="SGZ48993.1"/>
    </source>
</evidence>
<dbReference type="PANTHER" id="PTHR12741">
    <property type="entry name" value="LYST-INTERACTING PROTEIN LIP5 DOPAMINE RESPONSIVE PROTEIN DRG-1"/>
    <property type="match status" value="1"/>
</dbReference>
<gene>
    <name evidence="13" type="ORF">SAMEA4029009_CIC11G00000004607</name>
</gene>
<accession>A0A1L0CXR1</accession>
<dbReference type="Pfam" id="PF02364">
    <property type="entry name" value="Glucan_synthase"/>
    <property type="match status" value="1"/>
</dbReference>
<feature type="transmembrane region" description="Helical" evidence="11">
    <location>
        <begin position="420"/>
        <end position="445"/>
    </location>
</feature>
<organism evidence="13 14">
    <name type="scientific">Sungouiella intermedia</name>
    <dbReference type="NCBI Taxonomy" id="45354"/>
    <lineage>
        <taxon>Eukaryota</taxon>
        <taxon>Fungi</taxon>
        <taxon>Dikarya</taxon>
        <taxon>Ascomycota</taxon>
        <taxon>Saccharomycotina</taxon>
        <taxon>Pichiomycetes</taxon>
        <taxon>Metschnikowiaceae</taxon>
        <taxon>Sungouiella</taxon>
    </lineage>
</organism>
<feature type="transmembrane region" description="Helical" evidence="11">
    <location>
        <begin position="1169"/>
        <end position="1187"/>
    </location>
</feature>
<name>A0A1L0CXR1_9ASCO</name>
<proteinExistence type="inferred from homology"/>
<evidence type="ECO:0000256" key="7">
    <source>
        <dbReference type="ARBA" id="ARBA00022989"/>
    </source>
</evidence>
<sequence>MTSSSNTTDFQSAQHSPVSMRSKVSSSWCTENGAPFDSTAINAIFVHLGNLFGFQMDNVTNMFEYFMSLLDSRASRMSCAMALLSVHADYIGGDSANYKHWYFAAYYDLDKDYTEDSDTNEKWSQIAKYLKGESPTHVSHEDDRRSLWAMDYKWRLKMSQLSDLDHIYQVALYLLIWGEANNVRFMPECLCFIFKCALDYYLCDTPKVPFPEYAFLENTITPLYNFIRDQQLVKIGGNFVRKPNRDHSDIIGYDDVNLFFWHPKNLQKLALDDGTLLHSYAKSERYGKLKFVNWEKSFKKTYLEKRSWVHLFVNFNRIWIIHLPVFWYFISLNCPSLYTKNFETALETPPAPQVQLAVISFGGVIACIMGLFGLLGEWYFLPRSAMNGERLGGRITILCVLLVVNFAPTAYIFIFKGWDVYSRIGIIVGISVLIISIMTTVYLSIVPSRHLFSLFLGSREADHMKSQLFTSNFATATSKSNFFSCLLWICVFLAKLSESYFFLALSMKDPLRILITMDLNRCAGDVWLKKLVCQNFALFAAFLLVSTNFILFFLDAYLWYIICNCVFSAVLSYSQGTSIFKPWKSKFGKLPERILTKIYYHGVNDGDSSFAISKIWNCIIISLYKEHLLSIEQAKKLVYQQEDDYSSLHGPCNKAPIFFNYQEDYASAKLSDFFATNEEASRRISFFARSLSSQLPPPTPIESIPSFTVLAPHYSENIILGLKELLKENKSSKISLIEYLKKLHPLDWKLFVKDSKLSNHITSASIPETANSGNVILGGETKAQDRAHFGQSQLDDIPFDFIGFKFSQPEFSMRTRLWASLRYQTLFRTISGFYNYERALKILYFLEVYNNESEYLADEGDREQELNQFAKRKFRLLVSMQKYQDFGIEEQEAVSVLFENFPDLQVSYVEKEVSDGATNFYSVLLLGSGKERVTRFRIKLSGNPILGDGKADNQNNAIIFHRGEYLQTIDANQDNYIEECLKIRSVLSEFNEIDLDPTFEYVPGMSNVTKKPRVAMLGAREYIFSESIGVLGDVTAGKEQTFGTLFARTLSVINAKLHYGHPDFINGIFMCTRGGISKAQKGLHLNEDIYAGMNAVCRGGIIKHCDYYQCGKGRDLGFDTILNFTTKIGAGMGEQMLSREVFNMGTSLRVDRFLSFYYAHAGFHVNNVFIMYSVNMFMIVLTCLGALKYETIMCSRENHAAITDPLVPFGCYNLMPVLDWVNRFVLSMFICLSISFLPLVVQEFTEKGLRKTTKRIGLHFLSLAPLFEVVVCKVYAKAFIDNIHFGGAQYVPTGRGIATTRNAFSVIFSKYAHVSIYPGSIGLLVVVFATMSMWQPALLWFYLTFLSLNFAPFIFNPHQFCFSKFVLDYGVTLHWLFGGNTRKSGGGWAAFKRSRRSKFTGSKKNKRISERRETTIGATSFKNLHLDLGTPFLEAFIYLMPYLFITSQTGVLEPVPVNPLLRIFILSFLPITLSVSFNVFILVFNLIFGRLLLMISKKLPGYIATTSYILSVFLMLITIEVNLFLHKWNVVRTICSSIVILRVHSFLQKVVYVLVLTKEYDGDEANSAWWSGQWSYKEFGWCLLTQPFRELIVKTVELCMFGYDFVLIHFLLNAMAPFTLLPFVDRVHTSMLFWMKPSKIFKDPILTTRGKRMRKYGLVKYLVLYMAISGVLMAVIFTPIFSETISTFLDVYIPDTFSELFQPNFQNNNDTGSQSLLLSYLEMPLRTVP</sequence>
<feature type="transmembrane region" description="Helical" evidence="11">
    <location>
        <begin position="393"/>
        <end position="414"/>
    </location>
</feature>
<keyword evidence="7 11" id="KW-1133">Transmembrane helix</keyword>
<feature type="transmembrane region" description="Helical" evidence="11">
    <location>
        <begin position="1337"/>
        <end position="1355"/>
    </location>
</feature>
<dbReference type="GO" id="GO:0000148">
    <property type="term" value="C:1,3-beta-D-glucan synthase complex"/>
    <property type="evidence" value="ECO:0007669"/>
    <property type="project" value="InterPro"/>
</dbReference>
<evidence type="ECO:0000256" key="6">
    <source>
        <dbReference type="ARBA" id="ARBA00022692"/>
    </source>
</evidence>
<evidence type="ECO:0000256" key="2">
    <source>
        <dbReference type="ARBA" id="ARBA00009040"/>
    </source>
</evidence>
<dbReference type="Pfam" id="PF14288">
    <property type="entry name" value="FKS1_dom1"/>
    <property type="match status" value="1"/>
</dbReference>
<dbReference type="GO" id="GO:0051278">
    <property type="term" value="P:fungal-type cell wall polysaccharide biosynthetic process"/>
    <property type="evidence" value="ECO:0007669"/>
    <property type="project" value="TreeGrafter"/>
</dbReference>
<feature type="transmembrane region" description="Helical" evidence="11">
    <location>
        <begin position="1499"/>
        <end position="1519"/>
    </location>
</feature>
<dbReference type="InterPro" id="IPR056261">
    <property type="entry name" value="FKS1-like_dom2"/>
</dbReference>
<reference evidence="13 14" key="1">
    <citation type="submission" date="2016-10" db="EMBL/GenBank/DDBJ databases">
        <authorList>
            <person name="de Groot N.N."/>
        </authorList>
    </citation>
    <scope>NUCLEOTIDE SEQUENCE [LARGE SCALE GENOMIC DNA]</scope>
    <source>
        <strain evidence="13 14">PYCC 4715</strain>
    </source>
</reference>
<feature type="transmembrane region" description="Helical" evidence="11">
    <location>
        <begin position="1605"/>
        <end position="1624"/>
    </location>
</feature>
<evidence type="ECO:0000313" key="14">
    <source>
        <dbReference type="Proteomes" id="UP000182259"/>
    </source>
</evidence>
<dbReference type="EMBL" id="LT635764">
    <property type="protein sequence ID" value="SGZ48993.1"/>
    <property type="molecule type" value="Genomic_DNA"/>
</dbReference>
<evidence type="ECO:0000259" key="12">
    <source>
        <dbReference type="SMART" id="SM01205"/>
    </source>
</evidence>
<evidence type="ECO:0000256" key="9">
    <source>
        <dbReference type="ARBA" id="ARBA00031935"/>
    </source>
</evidence>
<keyword evidence="6 11" id="KW-0812">Transmembrane</keyword>
<feature type="transmembrane region" description="Helical" evidence="11">
    <location>
        <begin position="1658"/>
        <end position="1681"/>
    </location>
</feature>
<feature type="transmembrane region" description="Helical" evidence="11">
    <location>
        <begin position="308"/>
        <end position="330"/>
    </location>
</feature>
<protein>
    <recommendedName>
        <fullName evidence="3">1,3-beta-glucan synthase</fullName>
        <ecNumber evidence="3">2.4.1.34</ecNumber>
    </recommendedName>
    <alternativeName>
        <fullName evidence="9">1,3-beta-D-glucan-UDP glucosyltransferase</fullName>
    </alternativeName>
</protein>
<feature type="domain" description="1,3-beta-glucan synthase component FKS1-like" evidence="12">
    <location>
        <begin position="164"/>
        <end position="274"/>
    </location>
</feature>
<dbReference type="Pfam" id="PF23605">
    <property type="entry name" value="FKS1_dom2"/>
    <property type="match status" value="1"/>
</dbReference>
<comment type="catalytic activity">
    <reaction evidence="10">
        <text>[(1-&gt;3)-beta-D-glucosyl](n) + UDP-alpha-D-glucose = [(1-&gt;3)-beta-D-glucosyl](n+1) + UDP + H(+)</text>
        <dbReference type="Rhea" id="RHEA:21476"/>
        <dbReference type="Rhea" id="RHEA-COMP:11146"/>
        <dbReference type="Rhea" id="RHEA-COMP:14303"/>
        <dbReference type="ChEBI" id="CHEBI:15378"/>
        <dbReference type="ChEBI" id="CHEBI:37671"/>
        <dbReference type="ChEBI" id="CHEBI:58223"/>
        <dbReference type="ChEBI" id="CHEBI:58885"/>
        <dbReference type="EC" id="2.4.1.34"/>
    </reaction>
</comment>
<dbReference type="EC" id="2.4.1.34" evidence="3"/>
<dbReference type="GO" id="GO:0006075">
    <property type="term" value="P:(1-&gt;3)-beta-D-glucan biosynthetic process"/>
    <property type="evidence" value="ECO:0007669"/>
    <property type="project" value="InterPro"/>
</dbReference>
<keyword evidence="5" id="KW-0808">Transferase</keyword>
<evidence type="ECO:0000256" key="4">
    <source>
        <dbReference type="ARBA" id="ARBA00022676"/>
    </source>
</evidence>
<dbReference type="SMART" id="SM01205">
    <property type="entry name" value="FKS1_dom1"/>
    <property type="match status" value="1"/>
</dbReference>
<evidence type="ECO:0000256" key="5">
    <source>
        <dbReference type="ARBA" id="ARBA00022679"/>
    </source>
</evidence>
<evidence type="ECO:0000256" key="8">
    <source>
        <dbReference type="ARBA" id="ARBA00023136"/>
    </source>
</evidence>
<dbReference type="Proteomes" id="UP000182259">
    <property type="component" value="Chromosome I"/>
</dbReference>
<keyword evidence="4" id="KW-0328">Glycosyltransferase</keyword>
<comment type="similarity">
    <text evidence="2">Belongs to the glycosyltransferase 48 family.</text>
</comment>
<keyword evidence="8 11" id="KW-0472">Membrane</keyword>
<dbReference type="GO" id="GO:0003843">
    <property type="term" value="F:1,3-beta-D-glucan synthase activity"/>
    <property type="evidence" value="ECO:0007669"/>
    <property type="project" value="UniProtKB-EC"/>
</dbReference>
<feature type="transmembrane region" description="Helical" evidence="11">
    <location>
        <begin position="536"/>
        <end position="562"/>
    </location>
</feature>
<dbReference type="GO" id="GO:0005886">
    <property type="term" value="C:plasma membrane"/>
    <property type="evidence" value="ECO:0007669"/>
    <property type="project" value="TreeGrafter"/>
</dbReference>
<dbReference type="InterPro" id="IPR026899">
    <property type="entry name" value="FKS1-like_dom1"/>
</dbReference>
<evidence type="ECO:0000256" key="3">
    <source>
        <dbReference type="ARBA" id="ARBA00012589"/>
    </source>
</evidence>
<evidence type="ECO:0000256" key="10">
    <source>
        <dbReference type="ARBA" id="ARBA00047777"/>
    </source>
</evidence>